<evidence type="ECO:0000256" key="1">
    <source>
        <dbReference type="SAM" id="MobiDB-lite"/>
    </source>
</evidence>
<dbReference type="EMBL" id="FJOG01000024">
    <property type="protein sequence ID" value="CZR63587.1"/>
    <property type="molecule type" value="Genomic_DNA"/>
</dbReference>
<sequence length="224" mass="25624">METRQPQSTSYSTPSPSSLPWRPRIRFGRARPQPGLPAILEACQESRHEALTFYTPCKETSIGNTRGETTSSGTIYINFDIDQFDHILHEVSDSFSAVPSYHHNFNTETMRSIKFLIFALGQNWPRGSLSDVEFVEWGSLPQLQEFHMLAEAPCHYPVRDKSLDEPLANGVADALGEELLRKEGECQYLRYLELDKEFEMGIIFFTAISFNERTCPQVKSRYFG</sequence>
<reference evidence="3 4" key="1">
    <citation type="submission" date="2016-03" db="EMBL/GenBank/DDBJ databases">
        <authorList>
            <person name="Ploux O."/>
        </authorList>
    </citation>
    <scope>NUCLEOTIDE SEQUENCE [LARGE SCALE GENOMIC DNA]</scope>
    <source>
        <strain evidence="3 4">UAMH 11012</strain>
    </source>
</reference>
<protein>
    <recommendedName>
        <fullName evidence="2">2EXR domain-containing protein</fullName>
    </recommendedName>
</protein>
<accession>A0A1L7XF57</accession>
<dbReference type="AlphaFoldDB" id="A0A1L7XF57"/>
<organism evidence="3 4">
    <name type="scientific">Phialocephala subalpina</name>
    <dbReference type="NCBI Taxonomy" id="576137"/>
    <lineage>
        <taxon>Eukaryota</taxon>
        <taxon>Fungi</taxon>
        <taxon>Dikarya</taxon>
        <taxon>Ascomycota</taxon>
        <taxon>Pezizomycotina</taxon>
        <taxon>Leotiomycetes</taxon>
        <taxon>Helotiales</taxon>
        <taxon>Mollisiaceae</taxon>
        <taxon>Phialocephala</taxon>
        <taxon>Phialocephala fortinii species complex</taxon>
    </lineage>
</organism>
<evidence type="ECO:0000313" key="4">
    <source>
        <dbReference type="Proteomes" id="UP000184330"/>
    </source>
</evidence>
<feature type="region of interest" description="Disordered" evidence="1">
    <location>
        <begin position="1"/>
        <end position="23"/>
    </location>
</feature>
<evidence type="ECO:0000259" key="2">
    <source>
        <dbReference type="Pfam" id="PF20150"/>
    </source>
</evidence>
<feature type="compositionally biased region" description="Low complexity" evidence="1">
    <location>
        <begin position="1"/>
        <end position="18"/>
    </location>
</feature>
<name>A0A1L7XF57_9HELO</name>
<dbReference type="Proteomes" id="UP000184330">
    <property type="component" value="Unassembled WGS sequence"/>
</dbReference>
<dbReference type="InterPro" id="IPR045518">
    <property type="entry name" value="2EXR"/>
</dbReference>
<feature type="domain" description="2EXR" evidence="2">
    <location>
        <begin position="20"/>
        <end position="82"/>
    </location>
</feature>
<proteinExistence type="predicted"/>
<dbReference type="Pfam" id="PF20150">
    <property type="entry name" value="2EXR"/>
    <property type="match status" value="1"/>
</dbReference>
<gene>
    <name evidence="3" type="ORF">PAC_13484</name>
</gene>
<keyword evidence="4" id="KW-1185">Reference proteome</keyword>
<evidence type="ECO:0000313" key="3">
    <source>
        <dbReference type="EMBL" id="CZR63587.1"/>
    </source>
</evidence>